<organism evidence="2 3">
    <name type="scientific">Candidatus Magasanikbacteria bacterium GW2011_GWA2_46_17</name>
    <dbReference type="NCBI Taxonomy" id="1619042"/>
    <lineage>
        <taxon>Bacteria</taxon>
        <taxon>Candidatus Magasanikiibacteriota</taxon>
    </lineage>
</organism>
<dbReference type="AlphaFoldDB" id="A0A0G1R7F1"/>
<name>A0A0G1R7F1_9BACT</name>
<dbReference type="Proteomes" id="UP000034175">
    <property type="component" value="Unassembled WGS sequence"/>
</dbReference>
<evidence type="ECO:0000313" key="2">
    <source>
        <dbReference type="EMBL" id="KKU26018.1"/>
    </source>
</evidence>
<evidence type="ECO:0000313" key="3">
    <source>
        <dbReference type="Proteomes" id="UP000034175"/>
    </source>
</evidence>
<reference evidence="2 3" key="1">
    <citation type="journal article" date="2015" name="Nature">
        <title>rRNA introns, odd ribosomes, and small enigmatic genomes across a large radiation of phyla.</title>
        <authorList>
            <person name="Brown C.T."/>
            <person name="Hug L.A."/>
            <person name="Thomas B.C."/>
            <person name="Sharon I."/>
            <person name="Castelle C.J."/>
            <person name="Singh A."/>
            <person name="Wilkins M.J."/>
            <person name="Williams K.H."/>
            <person name="Banfield J.F."/>
        </authorList>
    </citation>
    <scope>NUCLEOTIDE SEQUENCE [LARGE SCALE GENOMIC DNA]</scope>
</reference>
<gene>
    <name evidence="2" type="ORF">UX39_C0014G0011</name>
</gene>
<keyword evidence="1" id="KW-0812">Transmembrane</keyword>
<keyword evidence="1" id="KW-1133">Transmembrane helix</keyword>
<protein>
    <submittedName>
        <fullName evidence="2">Uncharacterized protein</fullName>
    </submittedName>
</protein>
<feature type="transmembrane region" description="Helical" evidence="1">
    <location>
        <begin position="21"/>
        <end position="42"/>
    </location>
</feature>
<dbReference type="EMBL" id="LCMA01000014">
    <property type="protein sequence ID" value="KKU26018.1"/>
    <property type="molecule type" value="Genomic_DNA"/>
</dbReference>
<accession>A0A0G1R7F1</accession>
<sequence>MSLPKIKLSLTASRPYLAWRILSIVLSGVFAGSIIVIVLFIYNNIYTTLADNNVIANLSSNLNMEIVDLNEHERNTNAIVAKKEAAQIPSNIRNIFDYSTSSLYATTTER</sequence>
<evidence type="ECO:0000256" key="1">
    <source>
        <dbReference type="SAM" id="Phobius"/>
    </source>
</evidence>
<comment type="caution">
    <text evidence="2">The sequence shown here is derived from an EMBL/GenBank/DDBJ whole genome shotgun (WGS) entry which is preliminary data.</text>
</comment>
<keyword evidence="1" id="KW-0472">Membrane</keyword>
<proteinExistence type="predicted"/>